<evidence type="ECO:0000313" key="2">
    <source>
        <dbReference type="EMBL" id="KDP45877.1"/>
    </source>
</evidence>
<feature type="compositionally biased region" description="Basic and acidic residues" evidence="1">
    <location>
        <begin position="203"/>
        <end position="215"/>
    </location>
</feature>
<feature type="region of interest" description="Disordered" evidence="1">
    <location>
        <begin position="147"/>
        <end position="222"/>
    </location>
</feature>
<dbReference type="EMBL" id="KK914226">
    <property type="protein sequence ID" value="KDP45877.1"/>
    <property type="molecule type" value="Genomic_DNA"/>
</dbReference>
<reference evidence="2 3" key="1">
    <citation type="journal article" date="2014" name="PLoS ONE">
        <title>Global Analysis of Gene Expression Profiles in Physic Nut (Jatropha curcas L.) Seedlings Exposed to Salt Stress.</title>
        <authorList>
            <person name="Zhang L."/>
            <person name="Zhang C."/>
            <person name="Wu P."/>
            <person name="Chen Y."/>
            <person name="Li M."/>
            <person name="Jiang H."/>
            <person name="Wu G."/>
        </authorList>
    </citation>
    <scope>NUCLEOTIDE SEQUENCE [LARGE SCALE GENOMIC DNA]</scope>
    <source>
        <strain evidence="3">cv. GZQX0401</strain>
        <tissue evidence="2">Young leaves</tissue>
    </source>
</reference>
<sequence length="283" mass="32351">MAKTILFWIIKMDDRVQYTIEMTYGTQEGGIDNVDPDKYSHFEMLNNAYKLFNIKADFVELIIGYFHLVLSRCGISPKVQSLTTCEVEDDSVGLSGNGIDVTEEQMGTQSQPHRKGKEPETTHILRHKFRGKRDKAANIIAKNCDEKDTSDDCEFSLTNDEENPSTNVREVAAEDLDDSSEYEDDDVVDGNDSDELSGLGSDVENRLESNDKEELVQQTGRKRPKLKVEARYYIDPSDLDPCAKSENKYPECANKKEKYREKAKYNRGYVAINRYHRNGKFRG</sequence>
<evidence type="ECO:0000313" key="3">
    <source>
        <dbReference type="Proteomes" id="UP000027138"/>
    </source>
</evidence>
<dbReference type="AlphaFoldDB" id="A0A067LBV7"/>
<name>A0A067LBV7_JATCU</name>
<protein>
    <submittedName>
        <fullName evidence="2">Uncharacterized protein</fullName>
    </submittedName>
</protein>
<evidence type="ECO:0000256" key="1">
    <source>
        <dbReference type="SAM" id="MobiDB-lite"/>
    </source>
</evidence>
<feature type="compositionally biased region" description="Acidic residues" evidence="1">
    <location>
        <begin position="173"/>
        <end position="195"/>
    </location>
</feature>
<keyword evidence="3" id="KW-1185">Reference proteome</keyword>
<proteinExistence type="predicted"/>
<organism evidence="2 3">
    <name type="scientific">Jatropha curcas</name>
    <name type="common">Barbados nut</name>
    <dbReference type="NCBI Taxonomy" id="180498"/>
    <lineage>
        <taxon>Eukaryota</taxon>
        <taxon>Viridiplantae</taxon>
        <taxon>Streptophyta</taxon>
        <taxon>Embryophyta</taxon>
        <taxon>Tracheophyta</taxon>
        <taxon>Spermatophyta</taxon>
        <taxon>Magnoliopsida</taxon>
        <taxon>eudicotyledons</taxon>
        <taxon>Gunneridae</taxon>
        <taxon>Pentapetalae</taxon>
        <taxon>rosids</taxon>
        <taxon>fabids</taxon>
        <taxon>Malpighiales</taxon>
        <taxon>Euphorbiaceae</taxon>
        <taxon>Crotonoideae</taxon>
        <taxon>Jatropheae</taxon>
        <taxon>Jatropha</taxon>
    </lineage>
</organism>
<feature type="compositionally biased region" description="Acidic residues" evidence="1">
    <location>
        <begin position="148"/>
        <end position="163"/>
    </location>
</feature>
<dbReference type="Proteomes" id="UP000027138">
    <property type="component" value="Unassembled WGS sequence"/>
</dbReference>
<gene>
    <name evidence="2" type="ORF">JCGZ_15321</name>
</gene>
<accession>A0A067LBV7</accession>